<sequence>MLEKEKLLKFMSAKVKNSKTKHSISILFTSNI</sequence>
<name>A0ABM5P936_DEHRP</name>
<proteinExistence type="predicted"/>
<organism evidence="1 2">
    <name type="scientific">Dehalobacter restrictus (strain DSM 9455 / PER-K23)</name>
    <dbReference type="NCBI Taxonomy" id="871738"/>
    <lineage>
        <taxon>Bacteria</taxon>
        <taxon>Bacillati</taxon>
        <taxon>Bacillota</taxon>
        <taxon>Clostridia</taxon>
        <taxon>Eubacteriales</taxon>
        <taxon>Desulfitobacteriaceae</taxon>
        <taxon>Dehalobacter</taxon>
    </lineage>
</organism>
<keyword evidence="2" id="KW-1185">Reference proteome</keyword>
<reference evidence="1 2" key="1">
    <citation type="journal article" date="2013" name="Stand. Genomic Sci.">
        <title>Complete genome sequence of Dehalobacter restrictus PER-K23(T.).</title>
        <authorList>
            <person name="Kruse T."/>
            <person name="Maillard J."/>
            <person name="Goodwin L."/>
            <person name="Woyke T."/>
            <person name="Teshima H."/>
            <person name="Bruce D."/>
            <person name="Detter C."/>
            <person name="Tapia R."/>
            <person name="Han C."/>
            <person name="Huntemann M."/>
            <person name="Wei C.L."/>
            <person name="Han J."/>
            <person name="Chen A."/>
            <person name="Kyrpides N."/>
            <person name="Szeto E."/>
            <person name="Markowitz V."/>
            <person name="Ivanova N."/>
            <person name="Pagani I."/>
            <person name="Pati A."/>
            <person name="Pitluck S."/>
            <person name="Nolan M."/>
            <person name="Holliger C."/>
            <person name="Smidt H."/>
        </authorList>
    </citation>
    <scope>NUCLEOTIDE SEQUENCE [LARGE SCALE GENOMIC DNA]</scope>
    <source>
        <strain evidence="2">DSM 9455</strain>
    </source>
</reference>
<gene>
    <name evidence="1" type="ORF">DEHRE_01275</name>
</gene>
<evidence type="ECO:0000313" key="2">
    <source>
        <dbReference type="Proteomes" id="UP000018934"/>
    </source>
</evidence>
<accession>A0ABM5P936</accession>
<evidence type="ECO:0000313" key="1">
    <source>
        <dbReference type="EMBL" id="AHF11201.1"/>
    </source>
</evidence>
<protein>
    <submittedName>
        <fullName evidence="1">Uncharacterized protein</fullName>
    </submittedName>
</protein>
<dbReference type="Proteomes" id="UP000018934">
    <property type="component" value="Chromosome"/>
</dbReference>
<dbReference type="EMBL" id="CP007033">
    <property type="protein sequence ID" value="AHF11201.1"/>
    <property type="molecule type" value="Genomic_DNA"/>
</dbReference>